<keyword evidence="4" id="KW-0804">Transcription</keyword>
<proteinExistence type="inferred from homology"/>
<dbReference type="InterPro" id="IPR005119">
    <property type="entry name" value="LysR_subst-bd"/>
</dbReference>
<dbReference type="PROSITE" id="PS50931">
    <property type="entry name" value="HTH_LYSR"/>
    <property type="match status" value="1"/>
</dbReference>
<evidence type="ECO:0000256" key="3">
    <source>
        <dbReference type="ARBA" id="ARBA00023125"/>
    </source>
</evidence>
<dbReference type="Pfam" id="PF03466">
    <property type="entry name" value="LysR_substrate"/>
    <property type="match status" value="1"/>
</dbReference>
<evidence type="ECO:0000256" key="2">
    <source>
        <dbReference type="ARBA" id="ARBA00023015"/>
    </source>
</evidence>
<evidence type="ECO:0000256" key="1">
    <source>
        <dbReference type="ARBA" id="ARBA00009437"/>
    </source>
</evidence>
<dbReference type="GO" id="GO:0003700">
    <property type="term" value="F:DNA-binding transcription factor activity"/>
    <property type="evidence" value="ECO:0007669"/>
    <property type="project" value="InterPro"/>
</dbReference>
<dbReference type="InterPro" id="IPR000847">
    <property type="entry name" value="LysR_HTH_N"/>
</dbReference>
<dbReference type="Gene3D" id="3.40.190.290">
    <property type="match status" value="1"/>
</dbReference>
<keyword evidence="7" id="KW-1185">Reference proteome</keyword>
<dbReference type="EMBL" id="JAVDQD010000001">
    <property type="protein sequence ID" value="MDR6237366.1"/>
    <property type="molecule type" value="Genomic_DNA"/>
</dbReference>
<dbReference type="RefSeq" id="WP_309936825.1">
    <property type="nucleotide sequence ID" value="NZ_AP025305.1"/>
</dbReference>
<feature type="domain" description="HTH lysR-type" evidence="5">
    <location>
        <begin position="1"/>
        <end position="58"/>
    </location>
</feature>
<reference evidence="6" key="1">
    <citation type="submission" date="2023-07" db="EMBL/GenBank/DDBJ databases">
        <title>Genomic Encyclopedia of Type Strains, Phase IV (KMG-IV): sequencing the most valuable type-strain genomes for metagenomic binning, comparative biology and taxonomic classification.</title>
        <authorList>
            <person name="Goeker M."/>
        </authorList>
    </citation>
    <scope>NUCLEOTIDE SEQUENCE</scope>
    <source>
        <strain evidence="6">DSM 26174</strain>
    </source>
</reference>
<organism evidence="6 7">
    <name type="scientific">Aureibacter tunicatorum</name>
    <dbReference type="NCBI Taxonomy" id="866807"/>
    <lineage>
        <taxon>Bacteria</taxon>
        <taxon>Pseudomonadati</taxon>
        <taxon>Bacteroidota</taxon>
        <taxon>Cytophagia</taxon>
        <taxon>Cytophagales</taxon>
        <taxon>Persicobacteraceae</taxon>
        <taxon>Aureibacter</taxon>
    </lineage>
</organism>
<name>A0AAE3XGV3_9BACT</name>
<dbReference type="InterPro" id="IPR036390">
    <property type="entry name" value="WH_DNA-bd_sf"/>
</dbReference>
<keyword evidence="3" id="KW-0238">DNA-binding</keyword>
<comment type="caution">
    <text evidence="6">The sequence shown here is derived from an EMBL/GenBank/DDBJ whole genome shotgun (WGS) entry which is preliminary data.</text>
</comment>
<sequence length="299" mass="34274">MEIKYLKLIKFITEEGSIAESAQKLFLTPSALSHQLKEVEKMLGYKVFFRSRNNWTLSPEGEELYKMACDIVESLEKGFKSIKKLQAGSSGNISISTECYSLYQGLPSFLQQMKLLYPDININLNIEATHKPIEKLLSKEIDIALVSTKNDNDSLKYIKICSEEIFAILHKEHASSQCEYLSADHFASIHLIIHSYPLETVFIHEHFLKPNNIAPSKISAIPLTELALEMVQANMGVFCLPKSSLRSLNYSQDLILKKIGPNGLHKKQYIAIRKEDSDKKYFHDFTFSFKDHFQNHHEI</sequence>
<dbReference type="Gene3D" id="1.10.10.10">
    <property type="entry name" value="Winged helix-like DNA-binding domain superfamily/Winged helix DNA-binding domain"/>
    <property type="match status" value="1"/>
</dbReference>
<evidence type="ECO:0000259" key="5">
    <source>
        <dbReference type="PROSITE" id="PS50931"/>
    </source>
</evidence>
<comment type="similarity">
    <text evidence="1">Belongs to the LysR transcriptional regulatory family.</text>
</comment>
<accession>A0AAE3XGV3</accession>
<evidence type="ECO:0000256" key="4">
    <source>
        <dbReference type="ARBA" id="ARBA00023163"/>
    </source>
</evidence>
<dbReference type="SUPFAM" id="SSF46785">
    <property type="entry name" value="Winged helix' DNA-binding domain"/>
    <property type="match status" value="1"/>
</dbReference>
<gene>
    <name evidence="6" type="ORF">HNQ88_000342</name>
</gene>
<dbReference type="Pfam" id="PF00126">
    <property type="entry name" value="HTH_1"/>
    <property type="match status" value="1"/>
</dbReference>
<evidence type="ECO:0000313" key="6">
    <source>
        <dbReference type="EMBL" id="MDR6237366.1"/>
    </source>
</evidence>
<evidence type="ECO:0000313" key="7">
    <source>
        <dbReference type="Proteomes" id="UP001185092"/>
    </source>
</evidence>
<protein>
    <submittedName>
        <fullName evidence="6">LysR family transcriptional regulator for metE and metH</fullName>
    </submittedName>
</protein>
<keyword evidence="2" id="KW-0805">Transcription regulation</keyword>
<dbReference type="PANTHER" id="PTHR30126:SF25">
    <property type="entry name" value="HTH-TYPE TRANSCRIPTIONAL REGULATOR METR"/>
    <property type="match status" value="1"/>
</dbReference>
<dbReference type="InterPro" id="IPR036388">
    <property type="entry name" value="WH-like_DNA-bd_sf"/>
</dbReference>
<dbReference type="AlphaFoldDB" id="A0AAE3XGV3"/>
<dbReference type="SUPFAM" id="SSF53850">
    <property type="entry name" value="Periplasmic binding protein-like II"/>
    <property type="match status" value="1"/>
</dbReference>
<dbReference type="GO" id="GO:0000976">
    <property type="term" value="F:transcription cis-regulatory region binding"/>
    <property type="evidence" value="ECO:0007669"/>
    <property type="project" value="TreeGrafter"/>
</dbReference>
<dbReference type="Proteomes" id="UP001185092">
    <property type="component" value="Unassembled WGS sequence"/>
</dbReference>
<dbReference type="PANTHER" id="PTHR30126">
    <property type="entry name" value="HTH-TYPE TRANSCRIPTIONAL REGULATOR"/>
    <property type="match status" value="1"/>
</dbReference>